<protein>
    <submittedName>
        <fullName evidence="2">Uncharacterized protein</fullName>
    </submittedName>
</protein>
<evidence type="ECO:0000313" key="3">
    <source>
        <dbReference type="Proteomes" id="UP000680866"/>
    </source>
</evidence>
<feature type="transmembrane region" description="Helical" evidence="1">
    <location>
        <begin position="54"/>
        <end position="76"/>
    </location>
</feature>
<evidence type="ECO:0000256" key="1">
    <source>
        <dbReference type="SAM" id="Phobius"/>
    </source>
</evidence>
<proteinExistence type="predicted"/>
<evidence type="ECO:0000313" key="2">
    <source>
        <dbReference type="EMBL" id="BCJ63990.1"/>
    </source>
</evidence>
<name>A0A810MU03_9ACTN</name>
<gene>
    <name evidence="2" type="ORF">Prubr_10110</name>
</gene>
<keyword evidence="3" id="KW-1185">Reference proteome</keyword>
<dbReference type="Proteomes" id="UP000680866">
    <property type="component" value="Chromosome"/>
</dbReference>
<dbReference type="KEGG" id="pry:Prubr_10110"/>
<dbReference type="Pfam" id="PF19744">
    <property type="entry name" value="DUF6232"/>
    <property type="match status" value="1"/>
</dbReference>
<dbReference type="AlphaFoldDB" id="A0A810MU03"/>
<accession>A0A810MU03</accession>
<organism evidence="2 3">
    <name type="scientific">Polymorphospora rubra</name>
    <dbReference type="NCBI Taxonomy" id="338584"/>
    <lineage>
        <taxon>Bacteria</taxon>
        <taxon>Bacillati</taxon>
        <taxon>Actinomycetota</taxon>
        <taxon>Actinomycetes</taxon>
        <taxon>Micromonosporales</taxon>
        <taxon>Micromonosporaceae</taxon>
        <taxon>Polymorphospora</taxon>
    </lineage>
</organism>
<dbReference type="EMBL" id="AP023359">
    <property type="protein sequence ID" value="BCJ63990.1"/>
    <property type="molecule type" value="Genomic_DNA"/>
</dbReference>
<sequence length="167" mass="18661">MSGKPEWVTRRTPTTIYRQPGLYITTEWFVIGERRYPIWELTNLRTGRGRRDPLTVRSMMVTAVVVAGVGATLGYVRELNDISPATYLALGAAAMVPMLTAAIGHRLRPRPYELWADIRGRAVMIFASDQERIYGQVTRALIRAKEAARYGGIADPLASAGQWPTVR</sequence>
<dbReference type="InterPro" id="IPR045629">
    <property type="entry name" value="DUF6232"/>
</dbReference>
<keyword evidence="1" id="KW-0472">Membrane</keyword>
<reference evidence="2" key="1">
    <citation type="submission" date="2020-08" db="EMBL/GenBank/DDBJ databases">
        <title>Whole genome shotgun sequence of Polymorphospora rubra NBRC 101157.</title>
        <authorList>
            <person name="Komaki H."/>
            <person name="Tamura T."/>
        </authorList>
    </citation>
    <scope>NUCLEOTIDE SEQUENCE</scope>
    <source>
        <strain evidence="2">NBRC 101157</strain>
    </source>
</reference>
<feature type="transmembrane region" description="Helical" evidence="1">
    <location>
        <begin position="82"/>
        <end position="103"/>
    </location>
</feature>
<keyword evidence="1" id="KW-0812">Transmembrane</keyword>
<keyword evidence="1" id="KW-1133">Transmembrane helix</keyword>